<comment type="similarity">
    <text evidence="2">Belongs to the nitroreductase family.</text>
</comment>
<dbReference type="Proteomes" id="UP000019183">
    <property type="component" value="Unassembled WGS sequence"/>
</dbReference>
<dbReference type="PANTHER" id="PTHR43821:SF1">
    <property type="entry name" value="NAD(P)H NITROREDUCTASE YDJA-RELATED"/>
    <property type="match status" value="1"/>
</dbReference>
<sequence length="398" mass="43873">MQVYLALRREPDFVGEARQVVLALAVAAADGIHRFAAIAEFAQRFADVLHGWLVAADEVFQIQYNTGDIAVILRLANGLHDIEQGILLQTVRAGAKQLAANHAELAAGGWFIHHHAGNIQQQRAARGMFAGGAAELAPDADTHQHQHQEDRIEGQFANKVEYPPRPFKKAGNQSPKGSHVFSLTLSKKGRPQGPPRLAILKSEPSVVSRNHRPRCNKILVHVNFMKNDITGVIQMDALDLLLNRRSASRLAEPAPAGEQLENILRAGLRAPDHGTLQPWRFFIIADDGRERFSQLLEKGAREAGQDEKGIEKARNAPFRAPLIITVVARCEDHPKVPRWEQEMSAGCAVMVMQMAALAQGFNGIWRSGALTESPVVRAGFECREQDKIVASSIWGRRS</sequence>
<evidence type="ECO:0000256" key="7">
    <source>
        <dbReference type="ARBA" id="ARBA00023027"/>
    </source>
</evidence>
<dbReference type="EMBL" id="CBWK010000547">
    <property type="protein sequence ID" value="CDL10742.1"/>
    <property type="molecule type" value="Genomic_DNA"/>
</dbReference>
<keyword evidence="7" id="KW-0520">NAD</keyword>
<reference evidence="9" key="1">
    <citation type="submission" date="2013-10" db="EMBL/GenBank/DDBJ databases">
        <title>Antibiotic resistance diversity of beta-lactamase producers in the General Hospital Vienna.</title>
        <authorList>
            <person name="Barisic I."/>
            <person name="Mitteregger D."/>
            <person name="Hirschl A.M."/>
            <person name="Noehammer C."/>
            <person name="Wiesinger-Mayr H."/>
        </authorList>
    </citation>
    <scope>NUCLEOTIDE SEQUENCE [LARGE SCALE GENOMIC DNA]</scope>
    <source>
        <strain evidence="9">IS43</strain>
    </source>
</reference>
<evidence type="ECO:0000313" key="10">
    <source>
        <dbReference type="Proteomes" id="UP000019183"/>
    </source>
</evidence>
<dbReference type="NCBIfam" id="NF008088">
    <property type="entry name" value="PRK10828.1"/>
    <property type="match status" value="1"/>
</dbReference>
<keyword evidence="10" id="KW-1185">Reference proteome</keyword>
<comment type="caution">
    <text evidence="9">The sequence shown here is derived from an EMBL/GenBank/DDBJ whole genome shotgun (WGS) entry which is preliminary data.</text>
</comment>
<dbReference type="PANTHER" id="PTHR43821">
    <property type="entry name" value="NAD(P)H NITROREDUCTASE YDJA-RELATED"/>
    <property type="match status" value="1"/>
</dbReference>
<dbReference type="Pfam" id="PF00881">
    <property type="entry name" value="Nitroreductase"/>
    <property type="match status" value="1"/>
</dbReference>
<dbReference type="eggNOG" id="COG0778">
    <property type="taxonomic scope" value="Bacteria"/>
</dbReference>
<evidence type="ECO:0000256" key="3">
    <source>
        <dbReference type="ARBA" id="ARBA00022630"/>
    </source>
</evidence>
<evidence type="ECO:0000256" key="2">
    <source>
        <dbReference type="ARBA" id="ARBA00007118"/>
    </source>
</evidence>
<keyword evidence="5" id="KW-0521">NADP</keyword>
<dbReference type="AlphaFoldDB" id="W1DPL7"/>
<protein>
    <submittedName>
        <fullName evidence="9">Protein ydjA</fullName>
    </submittedName>
</protein>
<evidence type="ECO:0000259" key="8">
    <source>
        <dbReference type="Pfam" id="PF00881"/>
    </source>
</evidence>
<keyword evidence="4" id="KW-0288">FMN</keyword>
<dbReference type="CDD" id="cd02135">
    <property type="entry name" value="YdjA-like"/>
    <property type="match status" value="1"/>
</dbReference>
<evidence type="ECO:0000313" key="9">
    <source>
        <dbReference type="EMBL" id="CDL10742.1"/>
    </source>
</evidence>
<dbReference type="InterPro" id="IPR029479">
    <property type="entry name" value="Nitroreductase"/>
</dbReference>
<dbReference type="InterPro" id="IPR026021">
    <property type="entry name" value="YdjA-like"/>
</dbReference>
<dbReference type="SUPFAM" id="SSF55469">
    <property type="entry name" value="FMN-dependent nitroreductase-like"/>
    <property type="match status" value="1"/>
</dbReference>
<organism evidence="9 10">
    <name type="scientific">Klebsiella pneumoniae IS43</name>
    <dbReference type="NCBI Taxonomy" id="1432552"/>
    <lineage>
        <taxon>Bacteria</taxon>
        <taxon>Pseudomonadati</taxon>
        <taxon>Pseudomonadota</taxon>
        <taxon>Gammaproteobacteria</taxon>
        <taxon>Enterobacterales</taxon>
        <taxon>Enterobacteriaceae</taxon>
        <taxon>Klebsiella/Raoultella group</taxon>
        <taxon>Klebsiella</taxon>
        <taxon>Klebsiella pneumoniae complex</taxon>
    </lineage>
</organism>
<name>W1DPL7_KLEPN</name>
<dbReference type="Gene3D" id="3.40.109.10">
    <property type="entry name" value="NADH Oxidase"/>
    <property type="match status" value="1"/>
</dbReference>
<evidence type="ECO:0000256" key="1">
    <source>
        <dbReference type="ARBA" id="ARBA00001917"/>
    </source>
</evidence>
<dbReference type="InterPro" id="IPR000415">
    <property type="entry name" value="Nitroreductase-like"/>
</dbReference>
<dbReference type="GO" id="GO:0016491">
    <property type="term" value="F:oxidoreductase activity"/>
    <property type="evidence" value="ECO:0007669"/>
    <property type="project" value="UniProtKB-KW"/>
</dbReference>
<evidence type="ECO:0000256" key="6">
    <source>
        <dbReference type="ARBA" id="ARBA00023002"/>
    </source>
</evidence>
<accession>W1DPL7</accession>
<feature type="domain" description="Nitroreductase" evidence="8">
    <location>
        <begin position="243"/>
        <end position="390"/>
    </location>
</feature>
<comment type="cofactor">
    <cofactor evidence="1">
        <name>FMN</name>
        <dbReference type="ChEBI" id="CHEBI:58210"/>
    </cofactor>
</comment>
<keyword evidence="6" id="KW-0560">Oxidoreductase</keyword>
<keyword evidence="3" id="KW-0285">Flavoprotein</keyword>
<dbReference type="InterPro" id="IPR052530">
    <property type="entry name" value="NAD(P)H_nitroreductase"/>
</dbReference>
<evidence type="ECO:0000256" key="5">
    <source>
        <dbReference type="ARBA" id="ARBA00022857"/>
    </source>
</evidence>
<evidence type="ECO:0000256" key="4">
    <source>
        <dbReference type="ARBA" id="ARBA00022643"/>
    </source>
</evidence>
<proteinExistence type="inferred from homology"/>